<reference evidence="4" key="1">
    <citation type="submission" date="2025-08" db="UniProtKB">
        <authorList>
            <consortium name="Ensembl"/>
        </authorList>
    </citation>
    <scope>IDENTIFICATION</scope>
</reference>
<protein>
    <recommendedName>
        <fullName evidence="3">SH3 domain-containing protein</fullName>
    </recommendedName>
</protein>
<dbReference type="InterPro" id="IPR036028">
    <property type="entry name" value="SH3-like_dom_sf"/>
</dbReference>
<organism evidence="4 5">
    <name type="scientific">Astyanax mexicanus</name>
    <name type="common">Blind cave fish</name>
    <name type="synonym">Astyanax fasciatus mexicanus</name>
    <dbReference type="NCBI Taxonomy" id="7994"/>
    <lineage>
        <taxon>Eukaryota</taxon>
        <taxon>Metazoa</taxon>
        <taxon>Chordata</taxon>
        <taxon>Craniata</taxon>
        <taxon>Vertebrata</taxon>
        <taxon>Euteleostomi</taxon>
        <taxon>Actinopterygii</taxon>
        <taxon>Neopterygii</taxon>
        <taxon>Teleostei</taxon>
        <taxon>Ostariophysi</taxon>
        <taxon>Characiformes</taxon>
        <taxon>Characoidei</taxon>
        <taxon>Acestrorhamphidae</taxon>
        <taxon>Acestrorhamphinae</taxon>
        <taxon>Astyanax</taxon>
    </lineage>
</organism>
<dbReference type="Ensembl" id="ENSAMXT00005046793.1">
    <property type="protein sequence ID" value="ENSAMXP00005043037.1"/>
    <property type="gene ID" value="ENSAMXG00005020053.1"/>
</dbReference>
<dbReference type="GO" id="GO:0005634">
    <property type="term" value="C:nucleus"/>
    <property type="evidence" value="ECO:0007669"/>
    <property type="project" value="TreeGrafter"/>
</dbReference>
<evidence type="ECO:0000256" key="2">
    <source>
        <dbReference type="PROSITE-ProRule" id="PRU00192"/>
    </source>
</evidence>
<dbReference type="PANTHER" id="PTHR12845">
    <property type="entry name" value="GUANINE NUCLEOTIDE EXCHANGE FACTOR"/>
    <property type="match status" value="1"/>
</dbReference>
<dbReference type="SMART" id="SM00326">
    <property type="entry name" value="SH3"/>
    <property type="match status" value="1"/>
</dbReference>
<evidence type="ECO:0000259" key="3">
    <source>
        <dbReference type="PROSITE" id="PS50002"/>
    </source>
</evidence>
<dbReference type="Pfam" id="PF00018">
    <property type="entry name" value="SH3_1"/>
    <property type="match status" value="1"/>
</dbReference>
<evidence type="ECO:0000313" key="5">
    <source>
        <dbReference type="Proteomes" id="UP000694621"/>
    </source>
</evidence>
<dbReference type="AlphaFoldDB" id="A0A8B9KV13"/>
<dbReference type="PANTHER" id="PTHR12845:SF2">
    <property type="entry name" value="DH DOMAIN-CONTAINING PROTEIN-RELATED"/>
    <property type="match status" value="1"/>
</dbReference>
<dbReference type="GO" id="GO:0005737">
    <property type="term" value="C:cytoplasm"/>
    <property type="evidence" value="ECO:0007669"/>
    <property type="project" value="TreeGrafter"/>
</dbReference>
<dbReference type="InterPro" id="IPR001452">
    <property type="entry name" value="SH3_domain"/>
</dbReference>
<evidence type="ECO:0000313" key="4">
    <source>
        <dbReference type="Ensembl" id="ENSAMXP00005043037.1"/>
    </source>
</evidence>
<dbReference type="SUPFAM" id="SSF50044">
    <property type="entry name" value="SH3-domain"/>
    <property type="match status" value="1"/>
</dbReference>
<name>A0A8B9KV13_ASTMX</name>
<feature type="domain" description="SH3" evidence="3">
    <location>
        <begin position="25"/>
        <end position="86"/>
    </location>
</feature>
<keyword evidence="1 2" id="KW-0728">SH3 domain</keyword>
<proteinExistence type="predicted"/>
<dbReference type="Gene3D" id="2.30.30.40">
    <property type="entry name" value="SH3 Domains"/>
    <property type="match status" value="1"/>
</dbReference>
<evidence type="ECO:0000256" key="1">
    <source>
        <dbReference type="ARBA" id="ARBA00022443"/>
    </source>
</evidence>
<dbReference type="InterPro" id="IPR047271">
    <property type="entry name" value="Ephexin-like"/>
</dbReference>
<dbReference type="Proteomes" id="UP000694621">
    <property type="component" value="Unplaced"/>
</dbReference>
<accession>A0A8B9KV13</accession>
<dbReference type="GO" id="GO:0005085">
    <property type="term" value="F:guanyl-nucleotide exchange factor activity"/>
    <property type="evidence" value="ECO:0007669"/>
    <property type="project" value="InterPro"/>
</dbReference>
<sequence>LLPVSCRADKLPNRLFKYFAIYSLTDIPQMQCIRAFVAQQPDELSLEKADVLLVHQQSSDGWVEGTRLSDRQRGWAPESHLEIIHSEKARQCNLVDALKITAATATV</sequence>
<dbReference type="PROSITE" id="PS50002">
    <property type="entry name" value="SH3"/>
    <property type="match status" value="1"/>
</dbReference>